<dbReference type="InterPro" id="IPR024263">
    <property type="entry name" value="Stn1_C_fungi"/>
</dbReference>
<dbReference type="STRING" id="1266660.A0A1G4INE3"/>
<sequence>MAQCDYLVYQNNDVKFYIPIVFKESPTFDKVVPCCVADVVRGYKKWEQTIKRYYPAESEFWMLGNYPMNKIMICGRAVSWKWKFISGLDHAMFKIDDCSRESPENSTLLGCKCSKSLILQSGLPLSDLSGWGFILYGVVNRFLELEVQKIEIMSNMVQEVDFWRSTVEWREKLSDPWVVDADTMRSSFSQDDLLNRQISYNFVQHLELQAYQRELQISEGQNIPLASPKEISLVPSEQRFLEVDCCESPSHTKQELLVEDNKEDDNKMYERSLIASGSSNALRASDPDHGTRSHVQATNESNYIQGSVKAGLFDVQNFLAQGRSNFDLPPQTAHTNNGDKRPVILHSELRHNGNGRFPSYTPNVYLKSLVEYILQQPAIEVSTLSAFCEPHLTMILRSLVSQRECPIEELTSTIFRQALETLADWGLIRFFAQGRILNLATIKKLATSVSQRLSALVTLRLNTGKFEFTKLCYSVHVEYQSPMNAIFMAILKRELRKMVQRPNQTLLTSWWIEVITVNSVVVHFEYAREPIILR</sequence>
<dbReference type="Proteomes" id="UP000190274">
    <property type="component" value="Chromosome A"/>
</dbReference>
<organism evidence="7 8">
    <name type="scientific">Lachancea dasiensis</name>
    <dbReference type="NCBI Taxonomy" id="1072105"/>
    <lineage>
        <taxon>Eukaryota</taxon>
        <taxon>Fungi</taxon>
        <taxon>Dikarya</taxon>
        <taxon>Ascomycota</taxon>
        <taxon>Saccharomycotina</taxon>
        <taxon>Saccharomycetes</taxon>
        <taxon>Saccharomycetales</taxon>
        <taxon>Saccharomycetaceae</taxon>
        <taxon>Lachancea</taxon>
    </lineage>
</organism>
<protein>
    <submittedName>
        <fullName evidence="7">LADA_0A04324g1_1</fullName>
    </submittedName>
</protein>
<dbReference type="InterPro" id="IPR018856">
    <property type="entry name" value="Stn1_N"/>
</dbReference>
<dbReference type="Pfam" id="PF12659">
    <property type="entry name" value="Stn1_C"/>
    <property type="match status" value="1"/>
</dbReference>
<feature type="region of interest" description="Disordered" evidence="4">
    <location>
        <begin position="275"/>
        <end position="294"/>
    </location>
</feature>
<dbReference type="GO" id="GO:1990879">
    <property type="term" value="C:CST complex"/>
    <property type="evidence" value="ECO:0007669"/>
    <property type="project" value="InterPro"/>
</dbReference>
<dbReference type="InterPro" id="IPR038240">
    <property type="entry name" value="Stn1_C_sf"/>
</dbReference>
<evidence type="ECO:0000256" key="4">
    <source>
        <dbReference type="SAM" id="MobiDB-lite"/>
    </source>
</evidence>
<dbReference type="EMBL" id="LT598460">
    <property type="protein sequence ID" value="SCU78189.1"/>
    <property type="molecule type" value="Genomic_DNA"/>
</dbReference>
<keyword evidence="8" id="KW-1185">Reference proteome</keyword>
<evidence type="ECO:0000256" key="1">
    <source>
        <dbReference type="ARBA" id="ARBA00004574"/>
    </source>
</evidence>
<dbReference type="Pfam" id="PF10451">
    <property type="entry name" value="Stn1"/>
    <property type="match status" value="1"/>
</dbReference>
<feature type="domain" description="CST complex subunit Stn1 N-terminal" evidence="5">
    <location>
        <begin position="11"/>
        <end position="192"/>
    </location>
</feature>
<feature type="domain" description="Stn1 C-terminal fungi" evidence="6">
    <location>
        <begin position="369"/>
        <end position="526"/>
    </location>
</feature>
<dbReference type="Gene3D" id="2.40.50.1040">
    <property type="match status" value="1"/>
</dbReference>
<dbReference type="Gene3D" id="3.30.1370.230">
    <property type="entry name" value="Stn1, C-terminal wHTH domain"/>
    <property type="match status" value="1"/>
</dbReference>
<gene>
    <name evidence="7" type="ORF">LADA_0A04324G</name>
</gene>
<accession>A0A1G4INE3</accession>
<dbReference type="AlphaFoldDB" id="A0A1G4INE3"/>
<dbReference type="GO" id="GO:0016233">
    <property type="term" value="P:telomere capping"/>
    <property type="evidence" value="ECO:0007669"/>
    <property type="project" value="InterPro"/>
</dbReference>
<dbReference type="OrthoDB" id="77828at2759"/>
<evidence type="ECO:0000313" key="8">
    <source>
        <dbReference type="Proteomes" id="UP000190274"/>
    </source>
</evidence>
<keyword evidence="2" id="KW-0158">Chromosome</keyword>
<proteinExistence type="predicted"/>
<reference evidence="7 8" key="1">
    <citation type="submission" date="2016-03" db="EMBL/GenBank/DDBJ databases">
        <authorList>
            <person name="Devillers H."/>
        </authorList>
    </citation>
    <scope>NUCLEOTIDE SEQUENCE [LARGE SCALE GENOMIC DNA]</scope>
    <source>
        <strain evidence="7">CBS 10888</strain>
    </source>
</reference>
<evidence type="ECO:0000259" key="5">
    <source>
        <dbReference type="Pfam" id="PF10451"/>
    </source>
</evidence>
<evidence type="ECO:0000256" key="3">
    <source>
        <dbReference type="ARBA" id="ARBA00022895"/>
    </source>
</evidence>
<name>A0A1G4INE3_9SACH</name>
<keyword evidence="3" id="KW-0779">Telomere</keyword>
<evidence type="ECO:0000259" key="6">
    <source>
        <dbReference type="Pfam" id="PF12659"/>
    </source>
</evidence>
<comment type="subcellular location">
    <subcellularLocation>
        <location evidence="1">Chromosome</location>
        <location evidence="1">Telomere</location>
    </subcellularLocation>
</comment>
<evidence type="ECO:0000313" key="7">
    <source>
        <dbReference type="EMBL" id="SCU78189.1"/>
    </source>
</evidence>
<evidence type="ECO:0000256" key="2">
    <source>
        <dbReference type="ARBA" id="ARBA00022454"/>
    </source>
</evidence>